<name>A0AAF0E393_9BASI</name>
<feature type="region of interest" description="Disordered" evidence="5">
    <location>
        <begin position="1"/>
        <end position="115"/>
    </location>
</feature>
<evidence type="ECO:0000256" key="3">
    <source>
        <dbReference type="ARBA" id="ARBA00021321"/>
    </source>
</evidence>
<sequence length="158" mass="17701">MARQGAPKREKKKTRSSLASRLTQDKKEGSKGRLGGAIAAPQLSKSALRRQKHRQRDQLAGNQEGLRDLADELTTLEDDIPEHKDEEESVPRTAPGTITAKSKRRMLTRERERQPYILSDLQQSTNPFAALRTHARNTLDLRRAAAPPPVETDEAMSL</sequence>
<feature type="compositionally biased region" description="Basic and acidic residues" evidence="5">
    <location>
        <begin position="81"/>
        <end position="90"/>
    </location>
</feature>
<dbReference type="Pfam" id="PF15341">
    <property type="entry name" value="SLX9"/>
    <property type="match status" value="1"/>
</dbReference>
<protein>
    <recommendedName>
        <fullName evidence="3">Ribosome biogenesis protein SLX9</fullName>
    </recommendedName>
</protein>
<evidence type="ECO:0000256" key="4">
    <source>
        <dbReference type="ARBA" id="ARBA00023242"/>
    </source>
</evidence>
<dbReference type="GO" id="GO:0030688">
    <property type="term" value="C:preribosome, small subunit precursor"/>
    <property type="evidence" value="ECO:0007669"/>
    <property type="project" value="InterPro"/>
</dbReference>
<evidence type="ECO:0000256" key="1">
    <source>
        <dbReference type="ARBA" id="ARBA00004604"/>
    </source>
</evidence>
<evidence type="ECO:0000313" key="7">
    <source>
        <dbReference type="Proteomes" id="UP001214603"/>
    </source>
</evidence>
<reference evidence="6" key="1">
    <citation type="submission" date="2023-03" db="EMBL/GenBank/DDBJ databases">
        <title>Mating type loci evolution in Malassezia.</title>
        <authorList>
            <person name="Coelho M.A."/>
        </authorList>
    </citation>
    <scope>NUCLEOTIDE SEQUENCE</scope>
    <source>
        <strain evidence="6">CBS 7876</strain>
    </source>
</reference>
<accession>A0AAF0E393</accession>
<evidence type="ECO:0000313" key="6">
    <source>
        <dbReference type="EMBL" id="WFD04237.1"/>
    </source>
</evidence>
<dbReference type="GO" id="GO:0000462">
    <property type="term" value="P:maturation of SSU-rRNA from tricistronic rRNA transcript (SSU-rRNA, 5.8S rRNA, LSU-rRNA)"/>
    <property type="evidence" value="ECO:0007669"/>
    <property type="project" value="InterPro"/>
</dbReference>
<dbReference type="EMBL" id="CP119940">
    <property type="protein sequence ID" value="WFD04237.1"/>
    <property type="molecule type" value="Genomic_DNA"/>
</dbReference>
<comment type="subcellular location">
    <subcellularLocation>
        <location evidence="1">Nucleus</location>
        <location evidence="1">Nucleolus</location>
    </subcellularLocation>
</comment>
<comment type="similarity">
    <text evidence="2">Belongs to the SLX9 family.</text>
</comment>
<gene>
    <name evidence="6" type="ORF">MOBT1_002942</name>
</gene>
<keyword evidence="4" id="KW-0539">Nucleus</keyword>
<keyword evidence="7" id="KW-1185">Reference proteome</keyword>
<proteinExistence type="inferred from homology"/>
<dbReference type="InterPro" id="IPR028160">
    <property type="entry name" value="Slx9-like"/>
</dbReference>
<dbReference type="AlphaFoldDB" id="A0AAF0E393"/>
<dbReference type="Proteomes" id="UP001214603">
    <property type="component" value="Chromosome 7"/>
</dbReference>
<organism evidence="6 7">
    <name type="scientific">Malassezia obtusa</name>
    <dbReference type="NCBI Taxonomy" id="76774"/>
    <lineage>
        <taxon>Eukaryota</taxon>
        <taxon>Fungi</taxon>
        <taxon>Dikarya</taxon>
        <taxon>Basidiomycota</taxon>
        <taxon>Ustilaginomycotina</taxon>
        <taxon>Malasseziomycetes</taxon>
        <taxon>Malasseziales</taxon>
        <taxon>Malasseziaceae</taxon>
        <taxon>Malassezia</taxon>
    </lineage>
</organism>
<dbReference type="GO" id="GO:0005730">
    <property type="term" value="C:nucleolus"/>
    <property type="evidence" value="ECO:0007669"/>
    <property type="project" value="UniProtKB-SubCell"/>
</dbReference>
<dbReference type="GO" id="GO:0030686">
    <property type="term" value="C:90S preribosome"/>
    <property type="evidence" value="ECO:0007669"/>
    <property type="project" value="InterPro"/>
</dbReference>
<evidence type="ECO:0000256" key="2">
    <source>
        <dbReference type="ARBA" id="ARBA00011022"/>
    </source>
</evidence>
<evidence type="ECO:0000256" key="5">
    <source>
        <dbReference type="SAM" id="MobiDB-lite"/>
    </source>
</evidence>